<name>A0A9P4R652_9PLEO</name>
<evidence type="ECO:0000313" key="3">
    <source>
        <dbReference type="Proteomes" id="UP000799444"/>
    </source>
</evidence>
<dbReference type="Proteomes" id="UP000799444">
    <property type="component" value="Unassembled WGS sequence"/>
</dbReference>
<keyword evidence="3" id="KW-1185">Reference proteome</keyword>
<dbReference type="OrthoDB" id="3856336at2759"/>
<gene>
    <name evidence="2" type="ORF">EJ04DRAFT_485744</name>
</gene>
<protein>
    <submittedName>
        <fullName evidence="2">Uncharacterized protein</fullName>
    </submittedName>
</protein>
<dbReference type="EMBL" id="ML996107">
    <property type="protein sequence ID" value="KAF2738800.1"/>
    <property type="molecule type" value="Genomic_DNA"/>
</dbReference>
<dbReference type="AlphaFoldDB" id="A0A9P4R652"/>
<evidence type="ECO:0000256" key="1">
    <source>
        <dbReference type="SAM" id="MobiDB-lite"/>
    </source>
</evidence>
<organism evidence="2 3">
    <name type="scientific">Polyplosphaeria fusca</name>
    <dbReference type="NCBI Taxonomy" id="682080"/>
    <lineage>
        <taxon>Eukaryota</taxon>
        <taxon>Fungi</taxon>
        <taxon>Dikarya</taxon>
        <taxon>Ascomycota</taxon>
        <taxon>Pezizomycotina</taxon>
        <taxon>Dothideomycetes</taxon>
        <taxon>Pleosporomycetidae</taxon>
        <taxon>Pleosporales</taxon>
        <taxon>Tetraplosphaeriaceae</taxon>
        <taxon>Polyplosphaeria</taxon>
    </lineage>
</organism>
<comment type="caution">
    <text evidence="2">The sequence shown here is derived from an EMBL/GenBank/DDBJ whole genome shotgun (WGS) entry which is preliminary data.</text>
</comment>
<evidence type="ECO:0000313" key="2">
    <source>
        <dbReference type="EMBL" id="KAF2738800.1"/>
    </source>
</evidence>
<accession>A0A9P4R652</accession>
<sequence>MIKCHAAPDITPNAASDFRNTTHPPRAEAKSVELPDENSSQTVNMPAPVIMSSFMSIKPLEPVLVFASAEDAASFQSSYRQGRIMPNHPISWVFLPMPEGLLRLRTAKNGDIAYDFDTYRHAVDFNDSIGRLGKTFQPTREKPDWDHIVYLGKQIR</sequence>
<feature type="region of interest" description="Disordered" evidence="1">
    <location>
        <begin position="1"/>
        <end position="43"/>
    </location>
</feature>
<reference evidence="2" key="1">
    <citation type="journal article" date="2020" name="Stud. Mycol.">
        <title>101 Dothideomycetes genomes: a test case for predicting lifestyles and emergence of pathogens.</title>
        <authorList>
            <person name="Haridas S."/>
            <person name="Albert R."/>
            <person name="Binder M."/>
            <person name="Bloem J."/>
            <person name="Labutti K."/>
            <person name="Salamov A."/>
            <person name="Andreopoulos B."/>
            <person name="Baker S."/>
            <person name="Barry K."/>
            <person name="Bills G."/>
            <person name="Bluhm B."/>
            <person name="Cannon C."/>
            <person name="Castanera R."/>
            <person name="Culley D."/>
            <person name="Daum C."/>
            <person name="Ezra D."/>
            <person name="Gonzalez J."/>
            <person name="Henrissat B."/>
            <person name="Kuo A."/>
            <person name="Liang C."/>
            <person name="Lipzen A."/>
            <person name="Lutzoni F."/>
            <person name="Magnuson J."/>
            <person name="Mondo S."/>
            <person name="Nolan M."/>
            <person name="Ohm R."/>
            <person name="Pangilinan J."/>
            <person name="Park H.-J."/>
            <person name="Ramirez L."/>
            <person name="Alfaro M."/>
            <person name="Sun H."/>
            <person name="Tritt A."/>
            <person name="Yoshinaga Y."/>
            <person name="Zwiers L.-H."/>
            <person name="Turgeon B."/>
            <person name="Goodwin S."/>
            <person name="Spatafora J."/>
            <person name="Crous P."/>
            <person name="Grigoriev I."/>
        </authorList>
    </citation>
    <scope>NUCLEOTIDE SEQUENCE</scope>
    <source>
        <strain evidence="2">CBS 125425</strain>
    </source>
</reference>
<proteinExistence type="predicted"/>